<dbReference type="InterPro" id="IPR008974">
    <property type="entry name" value="TRAF-like"/>
</dbReference>
<evidence type="ECO:0008006" key="5">
    <source>
        <dbReference type="Google" id="ProtNLM"/>
    </source>
</evidence>
<name>A0AAV2BYV3_9ARAC</name>
<dbReference type="SMART" id="SM00225">
    <property type="entry name" value="BTB"/>
    <property type="match status" value="1"/>
</dbReference>
<dbReference type="PANTHER" id="PTHR24413">
    <property type="entry name" value="SPECKLE-TYPE POZ PROTEIN"/>
    <property type="match status" value="1"/>
</dbReference>
<dbReference type="GO" id="GO:0030163">
    <property type="term" value="P:protein catabolic process"/>
    <property type="evidence" value="ECO:0007669"/>
    <property type="project" value="UniProtKB-ARBA"/>
</dbReference>
<dbReference type="AlphaFoldDB" id="A0AAV2BYV3"/>
<dbReference type="CDD" id="cd00121">
    <property type="entry name" value="MATH"/>
    <property type="match status" value="1"/>
</dbReference>
<dbReference type="Pfam" id="PF22486">
    <property type="entry name" value="MATH_2"/>
    <property type="match status" value="1"/>
</dbReference>
<dbReference type="Gene3D" id="2.60.210.10">
    <property type="entry name" value="Apoptosis, Tumor Necrosis Factor Receptor Associated Protein 2, Chain A"/>
    <property type="match status" value="1"/>
</dbReference>
<dbReference type="PROSITE" id="PS50097">
    <property type="entry name" value="BTB"/>
    <property type="match status" value="1"/>
</dbReference>
<reference evidence="3 4" key="1">
    <citation type="submission" date="2024-04" db="EMBL/GenBank/DDBJ databases">
        <authorList>
            <person name="Rising A."/>
            <person name="Reimegard J."/>
            <person name="Sonavane S."/>
            <person name="Akerstrom W."/>
            <person name="Nylinder S."/>
            <person name="Hedman E."/>
            <person name="Kallberg Y."/>
        </authorList>
    </citation>
    <scope>NUCLEOTIDE SEQUENCE [LARGE SCALE GENOMIC DNA]</scope>
</reference>
<dbReference type="Gene3D" id="3.30.710.10">
    <property type="entry name" value="Potassium Channel Kv1.1, Chain A"/>
    <property type="match status" value="1"/>
</dbReference>
<comment type="caution">
    <text evidence="3">The sequence shown here is derived from an EMBL/GenBank/DDBJ whole genome shotgun (WGS) entry which is preliminary data.</text>
</comment>
<sequence length="492" mass="56660">MENEDRNMFVYIWKIENFSFAWQEVNEHFTSPSFQICATEGSSWRLKLYPRGILSTKNSLSLYLERESNVQGPVYLSVDYELSFLKSDGTPGYTAAEKACVLGKGQTSGFANLISREEIFRTKKSVFLPDDTLTVQCRISFENIGLARQIQAFAKSTIWIHRQLFLWDAGKFNYISPYEPGIFSALSFQTNEMVLNLNEDSIYVHLVINDLVNRMFRLRIGILDSNKSTSNFLIDEYIFNREKRSIKTLLISRSKLLQRKDLYLPEDHLILHCEWNYSRGVHVGQVDCHAYDKMFTFYTFNKKKDSNESPLPIAHSLCCANNYNSMKTDFQNLHQEGTLSDFTIKVGSETVRVHKAVLCARSSVFKAMLTSNMKETLKNQVDISDLDMDTVRRMLAYMYTDTAGDLDWETAKKLYFAADKYDITMLKRICSEFLKINLMAANVEDILTIANTHADEELKNVALKFLQCKANRQGSRSCTQTLSNSYAKLILK</sequence>
<evidence type="ECO:0000259" key="2">
    <source>
        <dbReference type="PROSITE" id="PS50144"/>
    </source>
</evidence>
<dbReference type="PROSITE" id="PS50144">
    <property type="entry name" value="MATH"/>
    <property type="match status" value="1"/>
</dbReference>
<proteinExistence type="predicted"/>
<dbReference type="Pfam" id="PF00651">
    <property type="entry name" value="BTB"/>
    <property type="match status" value="1"/>
</dbReference>
<accession>A0AAV2BYV3</accession>
<evidence type="ECO:0000313" key="4">
    <source>
        <dbReference type="Proteomes" id="UP001497382"/>
    </source>
</evidence>
<dbReference type="SUPFAM" id="SSF54695">
    <property type="entry name" value="POZ domain"/>
    <property type="match status" value="1"/>
</dbReference>
<gene>
    <name evidence="3" type="ORF">LARSCL_LOCUS22214</name>
</gene>
<keyword evidence="4" id="KW-1185">Reference proteome</keyword>
<dbReference type="InterPro" id="IPR002083">
    <property type="entry name" value="MATH/TRAF_dom"/>
</dbReference>
<evidence type="ECO:0000259" key="1">
    <source>
        <dbReference type="PROSITE" id="PS50097"/>
    </source>
</evidence>
<dbReference type="SUPFAM" id="SSF49599">
    <property type="entry name" value="TRAF domain-like"/>
    <property type="match status" value="1"/>
</dbReference>
<organism evidence="3 4">
    <name type="scientific">Larinioides sclopetarius</name>
    <dbReference type="NCBI Taxonomy" id="280406"/>
    <lineage>
        <taxon>Eukaryota</taxon>
        <taxon>Metazoa</taxon>
        <taxon>Ecdysozoa</taxon>
        <taxon>Arthropoda</taxon>
        <taxon>Chelicerata</taxon>
        <taxon>Arachnida</taxon>
        <taxon>Araneae</taxon>
        <taxon>Araneomorphae</taxon>
        <taxon>Entelegynae</taxon>
        <taxon>Araneoidea</taxon>
        <taxon>Araneidae</taxon>
        <taxon>Larinioides</taxon>
    </lineage>
</organism>
<feature type="domain" description="MATH" evidence="2">
    <location>
        <begin position="8"/>
        <end position="139"/>
    </location>
</feature>
<dbReference type="Proteomes" id="UP001497382">
    <property type="component" value="Unassembled WGS sequence"/>
</dbReference>
<dbReference type="InterPro" id="IPR000210">
    <property type="entry name" value="BTB/POZ_dom"/>
</dbReference>
<protein>
    <recommendedName>
        <fullName evidence="5">Speckle-type POZ protein</fullName>
    </recommendedName>
</protein>
<feature type="domain" description="BTB" evidence="1">
    <location>
        <begin position="340"/>
        <end position="401"/>
    </location>
</feature>
<dbReference type="InterPro" id="IPR011333">
    <property type="entry name" value="SKP1/BTB/POZ_sf"/>
</dbReference>
<dbReference type="EMBL" id="CAXIEN010000593">
    <property type="protein sequence ID" value="CAL1300942.1"/>
    <property type="molecule type" value="Genomic_DNA"/>
</dbReference>
<evidence type="ECO:0000313" key="3">
    <source>
        <dbReference type="EMBL" id="CAL1300942.1"/>
    </source>
</evidence>
<dbReference type="CDD" id="cd18186">
    <property type="entry name" value="BTB_POZ_ZBTB_KLHL-like"/>
    <property type="match status" value="1"/>
</dbReference>